<keyword evidence="3" id="KW-1185">Reference proteome</keyword>
<gene>
    <name evidence="2" type="ORF">K435DRAFT_807159</name>
</gene>
<dbReference type="Proteomes" id="UP000297245">
    <property type="component" value="Unassembled WGS sequence"/>
</dbReference>
<dbReference type="AlphaFoldDB" id="A0A4S8L620"/>
<evidence type="ECO:0000313" key="2">
    <source>
        <dbReference type="EMBL" id="THU83891.1"/>
    </source>
</evidence>
<accession>A0A4S8L620</accession>
<evidence type="ECO:0000256" key="1">
    <source>
        <dbReference type="SAM" id="MobiDB-lite"/>
    </source>
</evidence>
<name>A0A4S8L620_DENBC</name>
<organism evidence="2 3">
    <name type="scientific">Dendrothele bispora (strain CBS 962.96)</name>
    <dbReference type="NCBI Taxonomy" id="1314807"/>
    <lineage>
        <taxon>Eukaryota</taxon>
        <taxon>Fungi</taxon>
        <taxon>Dikarya</taxon>
        <taxon>Basidiomycota</taxon>
        <taxon>Agaricomycotina</taxon>
        <taxon>Agaricomycetes</taxon>
        <taxon>Agaricomycetidae</taxon>
        <taxon>Agaricales</taxon>
        <taxon>Agaricales incertae sedis</taxon>
        <taxon>Dendrothele</taxon>
    </lineage>
</organism>
<proteinExistence type="predicted"/>
<sequence>MYWSLSFFGYPVPICLYRYFIGADGYIRDRQDLSVSLGPGQRKNPGDGEWGPKGEVTKKGKKILLNTYSLLVVLSDFFFDPASISEVKEKSIFSTLQVFSVLQVLKQLRGRKKKEEELKLFEVPQQVPEMYSGDSNEGPDGVPTGPNGVRWDPDETHGPLKPGFRSHGTVETPRYHGVPTVPSGSTRGPDFLKKDYMASVLRDQLIHAEPIPV</sequence>
<evidence type="ECO:0000313" key="3">
    <source>
        <dbReference type="Proteomes" id="UP000297245"/>
    </source>
</evidence>
<protein>
    <submittedName>
        <fullName evidence="2">Uncharacterized protein</fullName>
    </submittedName>
</protein>
<feature type="region of interest" description="Disordered" evidence="1">
    <location>
        <begin position="129"/>
        <end position="189"/>
    </location>
</feature>
<reference evidence="2 3" key="1">
    <citation type="journal article" date="2019" name="Nat. Ecol. Evol.">
        <title>Megaphylogeny resolves global patterns of mushroom evolution.</title>
        <authorList>
            <person name="Varga T."/>
            <person name="Krizsan K."/>
            <person name="Foldi C."/>
            <person name="Dima B."/>
            <person name="Sanchez-Garcia M."/>
            <person name="Sanchez-Ramirez S."/>
            <person name="Szollosi G.J."/>
            <person name="Szarkandi J.G."/>
            <person name="Papp V."/>
            <person name="Albert L."/>
            <person name="Andreopoulos W."/>
            <person name="Angelini C."/>
            <person name="Antonin V."/>
            <person name="Barry K.W."/>
            <person name="Bougher N.L."/>
            <person name="Buchanan P."/>
            <person name="Buyck B."/>
            <person name="Bense V."/>
            <person name="Catcheside P."/>
            <person name="Chovatia M."/>
            <person name="Cooper J."/>
            <person name="Damon W."/>
            <person name="Desjardin D."/>
            <person name="Finy P."/>
            <person name="Geml J."/>
            <person name="Haridas S."/>
            <person name="Hughes K."/>
            <person name="Justo A."/>
            <person name="Karasinski D."/>
            <person name="Kautmanova I."/>
            <person name="Kiss B."/>
            <person name="Kocsube S."/>
            <person name="Kotiranta H."/>
            <person name="LaButti K.M."/>
            <person name="Lechner B.E."/>
            <person name="Liimatainen K."/>
            <person name="Lipzen A."/>
            <person name="Lukacs Z."/>
            <person name="Mihaltcheva S."/>
            <person name="Morgado L.N."/>
            <person name="Niskanen T."/>
            <person name="Noordeloos M.E."/>
            <person name="Ohm R.A."/>
            <person name="Ortiz-Santana B."/>
            <person name="Ovrebo C."/>
            <person name="Racz N."/>
            <person name="Riley R."/>
            <person name="Savchenko A."/>
            <person name="Shiryaev A."/>
            <person name="Soop K."/>
            <person name="Spirin V."/>
            <person name="Szebenyi C."/>
            <person name="Tomsovsky M."/>
            <person name="Tulloss R.E."/>
            <person name="Uehling J."/>
            <person name="Grigoriev I.V."/>
            <person name="Vagvolgyi C."/>
            <person name="Papp T."/>
            <person name="Martin F.M."/>
            <person name="Miettinen O."/>
            <person name="Hibbett D.S."/>
            <person name="Nagy L.G."/>
        </authorList>
    </citation>
    <scope>NUCLEOTIDE SEQUENCE [LARGE SCALE GENOMIC DNA]</scope>
    <source>
        <strain evidence="2 3">CBS 962.96</strain>
    </source>
</reference>
<dbReference type="EMBL" id="ML179635">
    <property type="protein sequence ID" value="THU83891.1"/>
    <property type="molecule type" value="Genomic_DNA"/>
</dbReference>